<dbReference type="Proteomes" id="UP000001932">
    <property type="component" value="Plasmid pSG1"/>
</dbReference>
<dbReference type="AlphaFoldDB" id="Q2NQ53"/>
<dbReference type="KEGG" id="sgl:SGP1_0015"/>
<feature type="chain" id="PRO_5004213318" description="Type-F conjugative transfer system pilin assembly protein TrbC" evidence="1">
    <location>
        <begin position="26"/>
        <end position="207"/>
    </location>
</feature>
<dbReference type="HOGENOM" id="CLU_092751_0_0_6"/>
<accession>Q2NQ53</accession>
<feature type="signal peptide" evidence="1">
    <location>
        <begin position="1"/>
        <end position="25"/>
    </location>
</feature>
<name>Q2NQ53_SODGM</name>
<evidence type="ECO:0000256" key="1">
    <source>
        <dbReference type="SAM" id="SignalP"/>
    </source>
</evidence>
<evidence type="ECO:0000313" key="3">
    <source>
        <dbReference type="Proteomes" id="UP000001932"/>
    </source>
</evidence>
<reference evidence="2 3" key="1">
    <citation type="journal article" date="2006" name="Genome Res.">
        <title>Massive genome erosion and functional adaptations provide insights into the symbiotic lifestyle of Sodalis glossinidius in the tsetse host.</title>
        <authorList>
            <person name="Toh H."/>
            <person name="Weiss B.L."/>
            <person name="Perkin S.A.H."/>
            <person name="Yamashita A."/>
            <person name="Oshima K."/>
            <person name="Hattori M."/>
            <person name="Aksoy S."/>
        </authorList>
    </citation>
    <scope>NUCLEOTIDE SEQUENCE [LARGE SCALE GENOMIC DNA]</scope>
    <source>
        <strain evidence="3">morsitans</strain>
    </source>
</reference>
<gene>
    <name evidence="2" type="ordered locus">SGP1_0015</name>
</gene>
<dbReference type="InterPro" id="IPR014113">
    <property type="entry name" value="T4SS_TrbC_subgr"/>
</dbReference>
<dbReference type="Pfam" id="PF09673">
    <property type="entry name" value="TrbC_Ftype"/>
    <property type="match status" value="1"/>
</dbReference>
<keyword evidence="2" id="KW-0614">Plasmid</keyword>
<dbReference type="NCBIfam" id="TIGR02742">
    <property type="entry name" value="TrbC_Ftype"/>
    <property type="match status" value="1"/>
</dbReference>
<organism evidence="2 3">
    <name type="scientific">Sodalis glossinidius (strain morsitans)</name>
    <dbReference type="NCBI Taxonomy" id="343509"/>
    <lineage>
        <taxon>Bacteria</taxon>
        <taxon>Pseudomonadati</taxon>
        <taxon>Pseudomonadota</taxon>
        <taxon>Gammaproteobacteria</taxon>
        <taxon>Enterobacterales</taxon>
        <taxon>Bruguierivoracaceae</taxon>
        <taxon>Sodalis</taxon>
    </lineage>
</organism>
<dbReference type="InterPro" id="IPR019106">
    <property type="entry name" value="T4SS_TrbC"/>
</dbReference>
<geneLocation type="plasmid" evidence="2 3">
    <name>pSG1</name>
</geneLocation>
<protein>
    <recommendedName>
        <fullName evidence="4">Type-F conjugative transfer system pilin assembly protein TrbC</fullName>
    </recommendedName>
</protein>
<keyword evidence="3" id="KW-1185">Reference proteome</keyword>
<dbReference type="BioCyc" id="SGLO343509:SGP1_RS22285-MONOMER"/>
<keyword evidence="1" id="KW-0732">Signal</keyword>
<evidence type="ECO:0000313" key="2">
    <source>
        <dbReference type="EMBL" id="BAE75722.1"/>
    </source>
</evidence>
<dbReference type="EMBL" id="AP008233">
    <property type="protein sequence ID" value="BAE75722.1"/>
    <property type="molecule type" value="Genomic_DNA"/>
</dbReference>
<evidence type="ECO:0008006" key="4">
    <source>
        <dbReference type="Google" id="ProtNLM"/>
    </source>
</evidence>
<sequence length="207" mass="22849">MRKKMNAGLRIFIGMALLTAFRVGAEGDAERAWLREQERRSADLHVATERPAFLRPQVPLAPDDQRFIDRLAEKSRQAGDGKQPAENAVYFVSFSMPLEGLAAMLQETRRFGIPATLRGMVNNDMRETVQRVMALVKNGGADGVQIDPQPFHAFGIQSVPALVVQCERGFDVIRGNLHIEDGLRRIANDGDCAPVAQALLDKAEVAK</sequence>
<proteinExistence type="predicted"/>